<protein>
    <submittedName>
        <fullName evidence="1">Uncharacterized protein</fullName>
    </submittedName>
</protein>
<accession>A0A6A6MGJ4</accession>
<organism evidence="1 2">
    <name type="scientific">Hevea brasiliensis</name>
    <name type="common">Para rubber tree</name>
    <name type="synonym">Siphonia brasiliensis</name>
    <dbReference type="NCBI Taxonomy" id="3981"/>
    <lineage>
        <taxon>Eukaryota</taxon>
        <taxon>Viridiplantae</taxon>
        <taxon>Streptophyta</taxon>
        <taxon>Embryophyta</taxon>
        <taxon>Tracheophyta</taxon>
        <taxon>Spermatophyta</taxon>
        <taxon>Magnoliopsida</taxon>
        <taxon>eudicotyledons</taxon>
        <taxon>Gunneridae</taxon>
        <taxon>Pentapetalae</taxon>
        <taxon>rosids</taxon>
        <taxon>fabids</taxon>
        <taxon>Malpighiales</taxon>
        <taxon>Euphorbiaceae</taxon>
        <taxon>Crotonoideae</taxon>
        <taxon>Micrandreae</taxon>
        <taxon>Hevea</taxon>
    </lineage>
</organism>
<gene>
    <name evidence="1" type="ORF">GH714_025277</name>
</gene>
<dbReference type="Proteomes" id="UP000467840">
    <property type="component" value="Chromosome 14"/>
</dbReference>
<evidence type="ECO:0000313" key="2">
    <source>
        <dbReference type="Proteomes" id="UP000467840"/>
    </source>
</evidence>
<name>A0A6A6MGJ4_HEVBR</name>
<evidence type="ECO:0000313" key="1">
    <source>
        <dbReference type="EMBL" id="KAF2311615.1"/>
    </source>
</evidence>
<sequence>MAAMAVDFCPFPVGLHVSRSVSCLHSSFPFCSRLRSLFPFPKDLFFESPISTLPELSNATMDSKRSSKYLEKITEATQLRYTFKMLDADFFNDTKVMETAEGALEFNLPIIKSNRRLVASENGGLHGPSCLVFNPEWTQKHVVDASKRFQHPALSGILRPKNDEDIAFMSVSQLLLILGYH</sequence>
<dbReference type="EMBL" id="JAAGAX010000006">
    <property type="protein sequence ID" value="KAF2311615.1"/>
    <property type="molecule type" value="Genomic_DNA"/>
</dbReference>
<keyword evidence="2" id="KW-1185">Reference proteome</keyword>
<reference evidence="1 2" key="1">
    <citation type="journal article" date="2020" name="Mol. Plant">
        <title>The Chromosome-Based Rubber Tree Genome Provides New Insights into Spurge Genome Evolution and Rubber Biosynthesis.</title>
        <authorList>
            <person name="Liu J."/>
            <person name="Shi C."/>
            <person name="Shi C.C."/>
            <person name="Li W."/>
            <person name="Zhang Q.J."/>
            <person name="Zhang Y."/>
            <person name="Li K."/>
            <person name="Lu H.F."/>
            <person name="Shi C."/>
            <person name="Zhu S.T."/>
            <person name="Xiao Z.Y."/>
            <person name="Nan H."/>
            <person name="Yue Y."/>
            <person name="Zhu X.G."/>
            <person name="Wu Y."/>
            <person name="Hong X.N."/>
            <person name="Fan G.Y."/>
            <person name="Tong Y."/>
            <person name="Zhang D."/>
            <person name="Mao C.L."/>
            <person name="Liu Y.L."/>
            <person name="Hao S.J."/>
            <person name="Liu W.Q."/>
            <person name="Lv M.Q."/>
            <person name="Zhang H.B."/>
            <person name="Liu Y."/>
            <person name="Hu-Tang G.R."/>
            <person name="Wang J.P."/>
            <person name="Wang J.H."/>
            <person name="Sun Y.H."/>
            <person name="Ni S.B."/>
            <person name="Chen W.B."/>
            <person name="Zhang X.C."/>
            <person name="Jiao Y.N."/>
            <person name="Eichler E.E."/>
            <person name="Li G.H."/>
            <person name="Liu X."/>
            <person name="Gao L.Z."/>
        </authorList>
    </citation>
    <scope>NUCLEOTIDE SEQUENCE [LARGE SCALE GENOMIC DNA]</scope>
    <source>
        <strain evidence="2">cv. GT1</strain>
        <tissue evidence="1">Leaf</tissue>
    </source>
</reference>
<proteinExistence type="predicted"/>
<dbReference type="AlphaFoldDB" id="A0A6A6MGJ4"/>
<comment type="caution">
    <text evidence="1">The sequence shown here is derived from an EMBL/GenBank/DDBJ whole genome shotgun (WGS) entry which is preliminary data.</text>
</comment>